<evidence type="ECO:0000313" key="2">
    <source>
        <dbReference type="Proteomes" id="UP001152795"/>
    </source>
</evidence>
<evidence type="ECO:0000313" key="1">
    <source>
        <dbReference type="EMBL" id="CAB4030894.1"/>
    </source>
</evidence>
<dbReference type="Proteomes" id="UP001152795">
    <property type="component" value="Unassembled WGS sequence"/>
</dbReference>
<gene>
    <name evidence="1" type="ORF">PACLA_8A052414</name>
</gene>
<accession>A0A6S7JL67</accession>
<keyword evidence="2" id="KW-1185">Reference proteome</keyword>
<comment type="caution">
    <text evidence="1">The sequence shown here is derived from an EMBL/GenBank/DDBJ whole genome shotgun (WGS) entry which is preliminary data.</text>
</comment>
<feature type="non-terminal residue" evidence="1">
    <location>
        <position position="1"/>
    </location>
</feature>
<sequence length="199" mass="22920">RLTKVWDGDWAAYKSLKNHYNRLIKSTMRQHYQEKIHNNSDILPIFNVQLTLYRTLKRSNTILPIWLSANKLTLNKTKTEYMIIGTTYGVSQSDPKSLDEAVKLALRLESIHLAEMKNNNTAKINMAGDERDTAGFDMAGARDKRDTAGLNMAGAKEEDQSTPRWAKKYFDQQAELMDKMSKFLEQTKYGLIPKTSKRK</sequence>
<protein>
    <submittedName>
        <fullName evidence="1">Uncharacterized protein</fullName>
    </submittedName>
</protein>
<reference evidence="1" key="1">
    <citation type="submission" date="2020-04" db="EMBL/GenBank/DDBJ databases">
        <authorList>
            <person name="Alioto T."/>
            <person name="Alioto T."/>
            <person name="Gomez Garrido J."/>
        </authorList>
    </citation>
    <scope>NUCLEOTIDE SEQUENCE</scope>
    <source>
        <strain evidence="1">A484AB</strain>
    </source>
</reference>
<dbReference type="OrthoDB" id="6768507at2759"/>
<proteinExistence type="predicted"/>
<dbReference type="EMBL" id="CACRXK020017216">
    <property type="protein sequence ID" value="CAB4030894.1"/>
    <property type="molecule type" value="Genomic_DNA"/>
</dbReference>
<dbReference type="AlphaFoldDB" id="A0A6S7JL67"/>
<name>A0A6S7JL67_PARCT</name>
<organism evidence="1 2">
    <name type="scientific">Paramuricea clavata</name>
    <name type="common">Red gorgonian</name>
    <name type="synonym">Violescent sea-whip</name>
    <dbReference type="NCBI Taxonomy" id="317549"/>
    <lineage>
        <taxon>Eukaryota</taxon>
        <taxon>Metazoa</taxon>
        <taxon>Cnidaria</taxon>
        <taxon>Anthozoa</taxon>
        <taxon>Octocorallia</taxon>
        <taxon>Malacalcyonacea</taxon>
        <taxon>Plexauridae</taxon>
        <taxon>Paramuricea</taxon>
    </lineage>
</organism>